<dbReference type="AlphaFoldDB" id="A0A0J7L9Q6"/>
<accession>A0A0J7L9Q6</accession>
<sequence length="91" mass="9872">MVVAGIEDTQPQILSRRGMAVIVLGLVAYLEWFGLHTMTGEDGEGKCEEEEEEEAVLTLGRGEKVESTMKLDGPGRCESASTKSLLFARIA</sequence>
<name>A0A0J7L9Q6_LASNI</name>
<evidence type="ECO:0000313" key="2">
    <source>
        <dbReference type="Proteomes" id="UP000036403"/>
    </source>
</evidence>
<keyword evidence="2" id="KW-1185">Reference proteome</keyword>
<reference evidence="1 2" key="1">
    <citation type="submission" date="2015-04" db="EMBL/GenBank/DDBJ databases">
        <title>Lasius niger genome sequencing.</title>
        <authorList>
            <person name="Konorov E.A."/>
            <person name="Nikitin M.A."/>
            <person name="Kirill M.V."/>
            <person name="Chang P."/>
        </authorList>
    </citation>
    <scope>NUCLEOTIDE SEQUENCE [LARGE SCALE GENOMIC DNA]</scope>
    <source>
        <tissue evidence="1">Whole</tissue>
    </source>
</reference>
<comment type="caution">
    <text evidence="1">The sequence shown here is derived from an EMBL/GenBank/DDBJ whole genome shotgun (WGS) entry which is preliminary data.</text>
</comment>
<keyword evidence="1" id="KW-0966">Cell projection</keyword>
<organism evidence="1 2">
    <name type="scientific">Lasius niger</name>
    <name type="common">Black garden ant</name>
    <dbReference type="NCBI Taxonomy" id="67767"/>
    <lineage>
        <taxon>Eukaryota</taxon>
        <taxon>Metazoa</taxon>
        <taxon>Ecdysozoa</taxon>
        <taxon>Arthropoda</taxon>
        <taxon>Hexapoda</taxon>
        <taxon>Insecta</taxon>
        <taxon>Pterygota</taxon>
        <taxon>Neoptera</taxon>
        <taxon>Endopterygota</taxon>
        <taxon>Hymenoptera</taxon>
        <taxon>Apocrita</taxon>
        <taxon>Aculeata</taxon>
        <taxon>Formicoidea</taxon>
        <taxon>Formicidae</taxon>
        <taxon>Formicinae</taxon>
        <taxon>Lasius</taxon>
        <taxon>Lasius</taxon>
    </lineage>
</organism>
<dbReference type="EMBL" id="LBMM01000171">
    <property type="protein sequence ID" value="KMR04632.1"/>
    <property type="molecule type" value="Genomic_DNA"/>
</dbReference>
<proteinExistence type="predicted"/>
<evidence type="ECO:0000313" key="1">
    <source>
        <dbReference type="EMBL" id="KMR04632.1"/>
    </source>
</evidence>
<dbReference type="Proteomes" id="UP000036403">
    <property type="component" value="Unassembled WGS sequence"/>
</dbReference>
<keyword evidence="1" id="KW-0969">Cilium</keyword>
<protein>
    <submittedName>
        <fullName evidence="1">Flagellar m-ring protein</fullName>
    </submittedName>
</protein>
<keyword evidence="1" id="KW-0282">Flagellum</keyword>
<gene>
    <name evidence="1" type="ORF">RF55_573</name>
</gene>
<dbReference type="PaxDb" id="67767-A0A0J7L9Q6"/>